<dbReference type="EnsemblMetazoa" id="HelroT176719">
    <property type="protein sequence ID" value="HelroP176719"/>
    <property type="gene ID" value="HelroG176719"/>
</dbReference>
<evidence type="ECO:0000313" key="4">
    <source>
        <dbReference type="EnsemblMetazoa" id="HelroP176719"/>
    </source>
</evidence>
<dbReference type="EMBL" id="AMQM01005809">
    <property type="status" value="NOT_ANNOTATED_CDS"/>
    <property type="molecule type" value="Genomic_DNA"/>
</dbReference>
<reference evidence="5" key="1">
    <citation type="submission" date="2012-12" db="EMBL/GenBank/DDBJ databases">
        <authorList>
            <person name="Hellsten U."/>
            <person name="Grimwood J."/>
            <person name="Chapman J.A."/>
            <person name="Shapiro H."/>
            <person name="Aerts A."/>
            <person name="Otillar R.P."/>
            <person name="Terry A.Y."/>
            <person name="Boore J.L."/>
            <person name="Simakov O."/>
            <person name="Marletaz F."/>
            <person name="Cho S.-J."/>
            <person name="Edsinger-Gonzales E."/>
            <person name="Havlak P."/>
            <person name="Kuo D.-H."/>
            <person name="Larsson T."/>
            <person name="Lv J."/>
            <person name="Arendt D."/>
            <person name="Savage R."/>
            <person name="Osoegawa K."/>
            <person name="de Jong P."/>
            <person name="Lindberg D.R."/>
            <person name="Seaver E.C."/>
            <person name="Weisblat D.A."/>
            <person name="Putnam N.H."/>
            <person name="Grigoriev I.V."/>
            <person name="Rokhsar D.S."/>
        </authorList>
    </citation>
    <scope>NUCLEOTIDE SEQUENCE</scope>
</reference>
<protein>
    <recommendedName>
        <fullName evidence="2">Laminin G domain-containing protein</fullName>
    </recommendedName>
</protein>
<dbReference type="InParanoid" id="T1FAT8"/>
<dbReference type="Proteomes" id="UP000015101">
    <property type="component" value="Unassembled WGS sequence"/>
</dbReference>
<dbReference type="CTD" id="20205937"/>
<dbReference type="SUPFAM" id="SSF49899">
    <property type="entry name" value="Concanavalin A-like lectins/glucanases"/>
    <property type="match status" value="1"/>
</dbReference>
<dbReference type="HOGENOM" id="CLU_1099522_0_0_1"/>
<gene>
    <name evidence="4" type="primary">20205937</name>
    <name evidence="3" type="ORF">HELRODRAFT_176719</name>
</gene>
<dbReference type="CDD" id="cd00110">
    <property type="entry name" value="LamG"/>
    <property type="match status" value="1"/>
</dbReference>
<dbReference type="AlphaFoldDB" id="T1FAT8"/>
<organism evidence="4 5">
    <name type="scientific">Helobdella robusta</name>
    <name type="common">Californian leech</name>
    <dbReference type="NCBI Taxonomy" id="6412"/>
    <lineage>
        <taxon>Eukaryota</taxon>
        <taxon>Metazoa</taxon>
        <taxon>Spiralia</taxon>
        <taxon>Lophotrochozoa</taxon>
        <taxon>Annelida</taxon>
        <taxon>Clitellata</taxon>
        <taxon>Hirudinea</taxon>
        <taxon>Rhynchobdellida</taxon>
        <taxon>Glossiphoniidae</taxon>
        <taxon>Helobdella</taxon>
    </lineage>
</organism>
<dbReference type="PANTHER" id="PTHR15036:SF89">
    <property type="entry name" value="NEUREXIN 1, ISOFORM F"/>
    <property type="match status" value="1"/>
</dbReference>
<keyword evidence="5" id="KW-1185">Reference proteome</keyword>
<dbReference type="PROSITE" id="PS50025">
    <property type="entry name" value="LAM_G_DOMAIN"/>
    <property type="match status" value="1"/>
</dbReference>
<sequence>MTYFVDDTNCSSKFAGFAMNVGGNVYAVYNLGSFDTSVNDLYTKVNDGQHHVVRFYRNGSNSTIQVDQEEPRFKKLSGRQLSKFNGQSAIFIGSLRTAGKLTKSFQGILSGLVWNGHHLLSMASSRDPRSKIEGQVEVNRKSMVNNYMKLVWESAQVKRKDAMRCGRLSEWRANCKEGLNVPLVIQSYEDIIKITYLLLFLSISSFLRVHVRADVFMKRYVGGRDSLVVEAAWRSVLGSQARIRIGQEVPIPN</sequence>
<accession>T1FAT8</accession>
<feature type="domain" description="Laminin G" evidence="2">
    <location>
        <begin position="1"/>
        <end position="165"/>
    </location>
</feature>
<reference evidence="3 5" key="2">
    <citation type="journal article" date="2013" name="Nature">
        <title>Insights into bilaterian evolution from three spiralian genomes.</title>
        <authorList>
            <person name="Simakov O."/>
            <person name="Marletaz F."/>
            <person name="Cho S.J."/>
            <person name="Edsinger-Gonzales E."/>
            <person name="Havlak P."/>
            <person name="Hellsten U."/>
            <person name="Kuo D.H."/>
            <person name="Larsson T."/>
            <person name="Lv J."/>
            <person name="Arendt D."/>
            <person name="Savage R."/>
            <person name="Osoegawa K."/>
            <person name="de Jong P."/>
            <person name="Grimwood J."/>
            <person name="Chapman J.A."/>
            <person name="Shapiro H."/>
            <person name="Aerts A."/>
            <person name="Otillar R.P."/>
            <person name="Terry A.Y."/>
            <person name="Boore J.L."/>
            <person name="Grigoriev I.V."/>
            <person name="Lindberg D.R."/>
            <person name="Seaver E.C."/>
            <person name="Weisblat D.A."/>
            <person name="Putnam N.H."/>
            <person name="Rokhsar D.S."/>
        </authorList>
    </citation>
    <scope>NUCLEOTIDE SEQUENCE</scope>
</reference>
<proteinExistence type="predicted"/>
<evidence type="ECO:0000313" key="3">
    <source>
        <dbReference type="EMBL" id="ESN99551.1"/>
    </source>
</evidence>
<dbReference type="InterPro" id="IPR050372">
    <property type="entry name" value="Neurexin-related_CASP"/>
</dbReference>
<evidence type="ECO:0000259" key="2">
    <source>
        <dbReference type="PROSITE" id="PS50025"/>
    </source>
</evidence>
<evidence type="ECO:0000256" key="1">
    <source>
        <dbReference type="PROSITE-ProRule" id="PRU00122"/>
    </source>
</evidence>
<dbReference type="KEGG" id="hro:HELRODRAFT_176719"/>
<dbReference type="InterPro" id="IPR001791">
    <property type="entry name" value="Laminin_G"/>
</dbReference>
<evidence type="ECO:0000313" key="5">
    <source>
        <dbReference type="Proteomes" id="UP000015101"/>
    </source>
</evidence>
<dbReference type="GeneID" id="20205937"/>
<dbReference type="STRING" id="6412.T1FAT8"/>
<dbReference type="EMBL" id="AMQM01005808">
    <property type="status" value="NOT_ANNOTATED_CDS"/>
    <property type="molecule type" value="Genomic_DNA"/>
</dbReference>
<dbReference type="InterPro" id="IPR013320">
    <property type="entry name" value="ConA-like_dom_sf"/>
</dbReference>
<comment type="caution">
    <text evidence="1">Lacks conserved residue(s) required for the propagation of feature annotation.</text>
</comment>
<name>T1FAT8_HELRO</name>
<reference evidence="4" key="3">
    <citation type="submission" date="2015-06" db="UniProtKB">
        <authorList>
            <consortium name="EnsemblMetazoa"/>
        </authorList>
    </citation>
    <scope>IDENTIFICATION</scope>
</reference>
<dbReference type="Gene3D" id="2.60.120.200">
    <property type="match status" value="1"/>
</dbReference>
<dbReference type="RefSeq" id="XP_009022319.1">
    <property type="nucleotide sequence ID" value="XM_009024071.1"/>
</dbReference>
<dbReference type="Pfam" id="PF02210">
    <property type="entry name" value="Laminin_G_2"/>
    <property type="match status" value="1"/>
</dbReference>
<dbReference type="OrthoDB" id="6275838at2759"/>
<dbReference type="PANTHER" id="PTHR15036">
    <property type="entry name" value="PIKACHURIN-LIKE PROTEIN"/>
    <property type="match status" value="1"/>
</dbReference>
<dbReference type="EMBL" id="KB097106">
    <property type="protein sequence ID" value="ESN99551.1"/>
    <property type="molecule type" value="Genomic_DNA"/>
</dbReference>
<dbReference type="eggNOG" id="KOG3514">
    <property type="taxonomic scope" value="Eukaryota"/>
</dbReference>